<organism evidence="2 3">
    <name type="scientific">Melghiribacillus thermohalophilus</name>
    <dbReference type="NCBI Taxonomy" id="1324956"/>
    <lineage>
        <taxon>Bacteria</taxon>
        <taxon>Bacillati</taxon>
        <taxon>Bacillota</taxon>
        <taxon>Bacilli</taxon>
        <taxon>Bacillales</taxon>
        <taxon>Bacillaceae</taxon>
        <taxon>Melghiribacillus</taxon>
    </lineage>
</organism>
<gene>
    <name evidence="2" type="ORF">EDD68_101334</name>
</gene>
<proteinExistence type="predicted"/>
<keyword evidence="3" id="KW-1185">Reference proteome</keyword>
<keyword evidence="1" id="KW-1133">Transmembrane helix</keyword>
<comment type="caution">
    <text evidence="2">The sequence shown here is derived from an EMBL/GenBank/DDBJ whole genome shotgun (WGS) entry which is preliminary data.</text>
</comment>
<accession>A0A4R3NBY6</accession>
<dbReference type="EMBL" id="SMAN01000001">
    <property type="protein sequence ID" value="TCT26974.1"/>
    <property type="molecule type" value="Genomic_DNA"/>
</dbReference>
<dbReference type="AlphaFoldDB" id="A0A4R3NBY6"/>
<keyword evidence="1" id="KW-0812">Transmembrane</keyword>
<dbReference type="Proteomes" id="UP000294650">
    <property type="component" value="Unassembled WGS sequence"/>
</dbReference>
<evidence type="ECO:0000256" key="1">
    <source>
        <dbReference type="SAM" id="Phobius"/>
    </source>
</evidence>
<protein>
    <recommendedName>
        <fullName evidence="4">Resolvase HTH domain-containing protein</fullName>
    </recommendedName>
</protein>
<sequence>MLYVLITLGAVGIILLILSFFMNDRFQELEQQVEQLSISTLQDSYQIKSKIKVLEEELLTDTLDLVHQRDSEGTLDDDQKFPLFKQIQSMHEKGFSIEEIAAETSLSEHDVRTILNQK</sequence>
<evidence type="ECO:0008006" key="4">
    <source>
        <dbReference type="Google" id="ProtNLM"/>
    </source>
</evidence>
<evidence type="ECO:0000313" key="2">
    <source>
        <dbReference type="EMBL" id="TCT26974.1"/>
    </source>
</evidence>
<keyword evidence="1" id="KW-0472">Membrane</keyword>
<feature type="transmembrane region" description="Helical" evidence="1">
    <location>
        <begin position="6"/>
        <end position="22"/>
    </location>
</feature>
<reference evidence="2 3" key="1">
    <citation type="submission" date="2019-03" db="EMBL/GenBank/DDBJ databases">
        <title>Genomic Encyclopedia of Type Strains, Phase IV (KMG-IV): sequencing the most valuable type-strain genomes for metagenomic binning, comparative biology and taxonomic classification.</title>
        <authorList>
            <person name="Goeker M."/>
        </authorList>
    </citation>
    <scope>NUCLEOTIDE SEQUENCE [LARGE SCALE GENOMIC DNA]</scope>
    <source>
        <strain evidence="2 3">DSM 25894</strain>
    </source>
</reference>
<name>A0A4R3NBY6_9BACI</name>
<evidence type="ECO:0000313" key="3">
    <source>
        <dbReference type="Proteomes" id="UP000294650"/>
    </source>
</evidence>
<dbReference type="RefSeq" id="WP_207902525.1">
    <property type="nucleotide sequence ID" value="NZ_SMAN01000001.1"/>
</dbReference>